<dbReference type="SUPFAM" id="SSF53649">
    <property type="entry name" value="Alkaline phosphatase-like"/>
    <property type="match status" value="1"/>
</dbReference>
<evidence type="ECO:0000259" key="1">
    <source>
        <dbReference type="Pfam" id="PF00884"/>
    </source>
</evidence>
<dbReference type="PANTHER" id="PTHR43751:SF3">
    <property type="entry name" value="SULFATASE N-TERMINAL DOMAIN-CONTAINING PROTEIN"/>
    <property type="match status" value="1"/>
</dbReference>
<protein>
    <recommendedName>
        <fullName evidence="1">Sulfatase N-terminal domain-containing protein</fullName>
    </recommendedName>
</protein>
<accession>A0A382J5P5</accession>
<feature type="non-terminal residue" evidence="2">
    <location>
        <position position="1"/>
    </location>
</feature>
<dbReference type="Gene3D" id="3.40.720.10">
    <property type="entry name" value="Alkaline Phosphatase, subunit A"/>
    <property type="match status" value="1"/>
</dbReference>
<organism evidence="2">
    <name type="scientific">marine metagenome</name>
    <dbReference type="NCBI Taxonomy" id="408172"/>
    <lineage>
        <taxon>unclassified sequences</taxon>
        <taxon>metagenomes</taxon>
        <taxon>ecological metagenomes</taxon>
    </lineage>
</organism>
<dbReference type="EMBL" id="UINC01072077">
    <property type="protein sequence ID" value="SVC07464.1"/>
    <property type="molecule type" value="Genomic_DNA"/>
</dbReference>
<feature type="domain" description="Sulfatase N-terminal" evidence="1">
    <location>
        <begin position="2"/>
        <end position="304"/>
    </location>
</feature>
<sequence length="350" mass="39509">AADGMRFTQCYAGSPVGNASRAVMLTGMHSGHCYIRGNRGIPLRGADLIIPMYLRGTRKYETIALGKWNLGGKGTKGAPFEKGFNHWVGFVDQVHANNHYPTFVWRYEPGIRGINSWNGDVQIHANHGRRAIYSTDLLTKAALNTIRIYRPSWETSFRPFFLYLSYTAPHANNELARKTGQGMEVPNDYPYTREKWPRAEKNKAAMITRLDNAVGQIVAKLKGYKMEEDTIIFFTSDNGPHQEGGNDPAFFRSAGPFRGIKRSLNEGGLRVPMIVRWTGKIKANSVSKQAFPFWDIMPTILQIARIPMPPEIDGISLMPTLIGLPQKQQHDYLYWESHDHENGSQQAARK</sequence>
<dbReference type="InterPro" id="IPR017850">
    <property type="entry name" value="Alkaline_phosphatase_core_sf"/>
</dbReference>
<proteinExistence type="predicted"/>
<dbReference type="Pfam" id="PF00884">
    <property type="entry name" value="Sulfatase"/>
    <property type="match status" value="1"/>
</dbReference>
<dbReference type="AlphaFoldDB" id="A0A382J5P5"/>
<feature type="non-terminal residue" evidence="2">
    <location>
        <position position="350"/>
    </location>
</feature>
<name>A0A382J5P5_9ZZZZ</name>
<gene>
    <name evidence="2" type="ORF">METZ01_LOCUS260318</name>
</gene>
<reference evidence="2" key="1">
    <citation type="submission" date="2018-05" db="EMBL/GenBank/DDBJ databases">
        <authorList>
            <person name="Lanie J.A."/>
            <person name="Ng W.-L."/>
            <person name="Kazmierczak K.M."/>
            <person name="Andrzejewski T.M."/>
            <person name="Davidsen T.M."/>
            <person name="Wayne K.J."/>
            <person name="Tettelin H."/>
            <person name="Glass J.I."/>
            <person name="Rusch D."/>
            <person name="Podicherti R."/>
            <person name="Tsui H.-C.T."/>
            <person name="Winkler M.E."/>
        </authorList>
    </citation>
    <scope>NUCLEOTIDE SEQUENCE</scope>
</reference>
<evidence type="ECO:0000313" key="2">
    <source>
        <dbReference type="EMBL" id="SVC07464.1"/>
    </source>
</evidence>
<dbReference type="InterPro" id="IPR052701">
    <property type="entry name" value="GAG_Ulvan_Degrading_Sulfatases"/>
</dbReference>
<dbReference type="PANTHER" id="PTHR43751">
    <property type="entry name" value="SULFATASE"/>
    <property type="match status" value="1"/>
</dbReference>
<dbReference type="InterPro" id="IPR000917">
    <property type="entry name" value="Sulfatase_N"/>
</dbReference>